<feature type="region of interest" description="Disordered" evidence="1">
    <location>
        <begin position="136"/>
        <end position="168"/>
    </location>
</feature>
<dbReference type="Pfam" id="PF00656">
    <property type="entry name" value="Peptidase_C14"/>
    <property type="match status" value="1"/>
</dbReference>
<accession>A0AAN7B4Z4</accession>
<dbReference type="Proteomes" id="UP001301769">
    <property type="component" value="Unassembled WGS sequence"/>
</dbReference>
<evidence type="ECO:0000256" key="1">
    <source>
        <dbReference type="SAM" id="MobiDB-lite"/>
    </source>
</evidence>
<reference evidence="3" key="1">
    <citation type="journal article" date="2023" name="Mol. Phylogenet. Evol.">
        <title>Genome-scale phylogeny and comparative genomics of the fungal order Sordariales.</title>
        <authorList>
            <person name="Hensen N."/>
            <person name="Bonometti L."/>
            <person name="Westerberg I."/>
            <person name="Brannstrom I.O."/>
            <person name="Guillou S."/>
            <person name="Cros-Aarteil S."/>
            <person name="Calhoun S."/>
            <person name="Haridas S."/>
            <person name="Kuo A."/>
            <person name="Mondo S."/>
            <person name="Pangilinan J."/>
            <person name="Riley R."/>
            <person name="LaButti K."/>
            <person name="Andreopoulos B."/>
            <person name="Lipzen A."/>
            <person name="Chen C."/>
            <person name="Yan M."/>
            <person name="Daum C."/>
            <person name="Ng V."/>
            <person name="Clum A."/>
            <person name="Steindorff A."/>
            <person name="Ohm R.A."/>
            <person name="Martin F."/>
            <person name="Silar P."/>
            <person name="Natvig D.O."/>
            <person name="Lalanne C."/>
            <person name="Gautier V."/>
            <person name="Ament-Velasquez S.L."/>
            <person name="Kruys A."/>
            <person name="Hutchinson M.I."/>
            <person name="Powell A.J."/>
            <person name="Barry K."/>
            <person name="Miller A.N."/>
            <person name="Grigoriev I.V."/>
            <person name="Debuchy R."/>
            <person name="Gladieux P."/>
            <person name="Hiltunen Thoren M."/>
            <person name="Johannesson H."/>
        </authorList>
    </citation>
    <scope>NUCLEOTIDE SEQUENCE</scope>
    <source>
        <strain evidence="3">PSN293</strain>
    </source>
</reference>
<protein>
    <recommendedName>
        <fullName evidence="2">Peptidase C14 caspase domain-containing protein</fullName>
    </recommendedName>
</protein>
<organism evidence="3 4">
    <name type="scientific">Rhypophila decipiens</name>
    <dbReference type="NCBI Taxonomy" id="261697"/>
    <lineage>
        <taxon>Eukaryota</taxon>
        <taxon>Fungi</taxon>
        <taxon>Dikarya</taxon>
        <taxon>Ascomycota</taxon>
        <taxon>Pezizomycotina</taxon>
        <taxon>Sordariomycetes</taxon>
        <taxon>Sordariomycetidae</taxon>
        <taxon>Sordariales</taxon>
        <taxon>Naviculisporaceae</taxon>
        <taxon>Rhypophila</taxon>
    </lineage>
</organism>
<dbReference type="InterPro" id="IPR011600">
    <property type="entry name" value="Pept_C14_caspase"/>
</dbReference>
<dbReference type="GO" id="GO:0004197">
    <property type="term" value="F:cysteine-type endopeptidase activity"/>
    <property type="evidence" value="ECO:0007669"/>
    <property type="project" value="InterPro"/>
</dbReference>
<sequence>MNDDDDITSLWQRHLLAAVRDNLSAASVQAIPSVPRSLDGDELMTNEKKKEPVQVGADWDEQMDSVVGALHELTVQSPTTINTADAYSPETPWFPDREGYTETALSSPQNSSWSRTIKTAMQAKRLSAPDEFIDLASESSRQSPRGKGKGLDLRHQQVPSPTLPARRQPALPSWYTERNIPTYNTKAEPESISYEDYYRQYNPNSERNMPPDPPTVTVRYAPSRVSRMMETPPQEVHVLILTWAKRDDNNGRRTVDEAPLLSPTLDMETEAVRSSFKRRGYRVQCRRIPEDYPTAAVETILDKFLDKSVEGKSLLVVYYHGYGNTDQSGRMVFSSDQHATSSFFWDDVRDPIMQSPGDVLLIFDCCPLPSNQSQYGQKHNPMRPADDGTLLIEAGMISSPSTKQLLGVCASPPRGFGQQQQIDAKTPIDAICPQGMMTTALCRILDNTFADRQVSVQNLCSSIKEDLRLGGTEDKMSLAFKVFVTQLGGGQLGDICLPRFRD</sequence>
<dbReference type="EMBL" id="MU858182">
    <property type="protein sequence ID" value="KAK4210202.1"/>
    <property type="molecule type" value="Genomic_DNA"/>
</dbReference>
<dbReference type="GO" id="GO:0006508">
    <property type="term" value="P:proteolysis"/>
    <property type="evidence" value="ECO:0007669"/>
    <property type="project" value="InterPro"/>
</dbReference>
<evidence type="ECO:0000313" key="4">
    <source>
        <dbReference type="Proteomes" id="UP001301769"/>
    </source>
</evidence>
<evidence type="ECO:0000259" key="2">
    <source>
        <dbReference type="Pfam" id="PF00656"/>
    </source>
</evidence>
<gene>
    <name evidence="3" type="ORF">QBC37DRAFT_37553</name>
</gene>
<comment type="caution">
    <text evidence="3">The sequence shown here is derived from an EMBL/GenBank/DDBJ whole genome shotgun (WGS) entry which is preliminary data.</text>
</comment>
<feature type="domain" description="Peptidase C14 caspase" evidence="2">
    <location>
        <begin position="269"/>
        <end position="386"/>
    </location>
</feature>
<reference evidence="3" key="2">
    <citation type="submission" date="2023-05" db="EMBL/GenBank/DDBJ databases">
        <authorList>
            <consortium name="Lawrence Berkeley National Laboratory"/>
            <person name="Steindorff A."/>
            <person name="Hensen N."/>
            <person name="Bonometti L."/>
            <person name="Westerberg I."/>
            <person name="Brannstrom I.O."/>
            <person name="Guillou S."/>
            <person name="Cros-Aarteil S."/>
            <person name="Calhoun S."/>
            <person name="Haridas S."/>
            <person name="Kuo A."/>
            <person name="Mondo S."/>
            <person name="Pangilinan J."/>
            <person name="Riley R."/>
            <person name="Labutti K."/>
            <person name="Andreopoulos B."/>
            <person name="Lipzen A."/>
            <person name="Chen C."/>
            <person name="Yanf M."/>
            <person name="Daum C."/>
            <person name="Ng V."/>
            <person name="Clum A."/>
            <person name="Ohm R."/>
            <person name="Martin F."/>
            <person name="Silar P."/>
            <person name="Natvig D."/>
            <person name="Lalanne C."/>
            <person name="Gautier V."/>
            <person name="Ament-Velasquez S.L."/>
            <person name="Kruys A."/>
            <person name="Hutchinson M.I."/>
            <person name="Powell A.J."/>
            <person name="Barry K."/>
            <person name="Miller A.N."/>
            <person name="Grigoriev I.V."/>
            <person name="Debuchy R."/>
            <person name="Gladieux P."/>
            <person name="Thoren M.H."/>
            <person name="Johannesson H."/>
        </authorList>
    </citation>
    <scope>NUCLEOTIDE SEQUENCE</scope>
    <source>
        <strain evidence="3">PSN293</strain>
    </source>
</reference>
<name>A0AAN7B4Z4_9PEZI</name>
<dbReference type="AlphaFoldDB" id="A0AAN7B4Z4"/>
<evidence type="ECO:0000313" key="3">
    <source>
        <dbReference type="EMBL" id="KAK4210202.1"/>
    </source>
</evidence>
<keyword evidence="4" id="KW-1185">Reference proteome</keyword>
<proteinExistence type="predicted"/>